<proteinExistence type="predicted"/>
<dbReference type="Gene3D" id="1.10.357.10">
    <property type="entry name" value="Tetracycline Repressor, domain 2"/>
    <property type="match status" value="1"/>
</dbReference>
<dbReference type="RefSeq" id="WP_306270978.1">
    <property type="nucleotide sequence ID" value="NZ_CP130472.1"/>
</dbReference>
<dbReference type="PANTHER" id="PTHR30055">
    <property type="entry name" value="HTH-TYPE TRANSCRIPTIONAL REGULATOR RUTR"/>
    <property type="match status" value="1"/>
</dbReference>
<dbReference type="AlphaFoldDB" id="A0AAJ6HSK5"/>
<dbReference type="PRINTS" id="PR00455">
    <property type="entry name" value="HTHTETR"/>
</dbReference>
<dbReference type="SUPFAM" id="SSF48498">
    <property type="entry name" value="Tetracyclin repressor-like, C-terminal domain"/>
    <property type="match status" value="1"/>
</dbReference>
<dbReference type="InterPro" id="IPR001647">
    <property type="entry name" value="HTH_TetR"/>
</dbReference>
<dbReference type="InterPro" id="IPR050109">
    <property type="entry name" value="HTH-type_TetR-like_transc_reg"/>
</dbReference>
<feature type="domain" description="HTH tetR-type" evidence="3">
    <location>
        <begin position="16"/>
        <end position="76"/>
    </location>
</feature>
<evidence type="ECO:0000259" key="3">
    <source>
        <dbReference type="PROSITE" id="PS50977"/>
    </source>
</evidence>
<name>A0AAJ6HSK5_9ACTN</name>
<feature type="DNA-binding region" description="H-T-H motif" evidence="2">
    <location>
        <begin position="39"/>
        <end position="58"/>
    </location>
</feature>
<dbReference type="GO" id="GO:0000976">
    <property type="term" value="F:transcription cis-regulatory region binding"/>
    <property type="evidence" value="ECO:0007669"/>
    <property type="project" value="TreeGrafter"/>
</dbReference>
<keyword evidence="1 2" id="KW-0238">DNA-binding</keyword>
<dbReference type="PROSITE" id="PS50977">
    <property type="entry name" value="HTH_TETR_2"/>
    <property type="match status" value="1"/>
</dbReference>
<dbReference type="Proteomes" id="UP001235874">
    <property type="component" value="Chromosome"/>
</dbReference>
<dbReference type="KEGG" id="mprn:Q3V37_19155"/>
<organism evidence="4 5">
    <name type="scientific">Micromonospora profundi</name>
    <dbReference type="NCBI Taxonomy" id="1420889"/>
    <lineage>
        <taxon>Bacteria</taxon>
        <taxon>Bacillati</taxon>
        <taxon>Actinomycetota</taxon>
        <taxon>Actinomycetes</taxon>
        <taxon>Micromonosporales</taxon>
        <taxon>Micromonosporaceae</taxon>
        <taxon>Micromonospora</taxon>
    </lineage>
</organism>
<dbReference type="GO" id="GO:0003700">
    <property type="term" value="F:DNA-binding transcription factor activity"/>
    <property type="evidence" value="ECO:0007669"/>
    <property type="project" value="TreeGrafter"/>
</dbReference>
<dbReference type="EMBL" id="CP130472">
    <property type="protein sequence ID" value="WLS43519.1"/>
    <property type="molecule type" value="Genomic_DNA"/>
</dbReference>
<dbReference type="InterPro" id="IPR036271">
    <property type="entry name" value="Tet_transcr_reg_TetR-rel_C_sf"/>
</dbReference>
<evidence type="ECO:0000313" key="4">
    <source>
        <dbReference type="EMBL" id="WLS43519.1"/>
    </source>
</evidence>
<evidence type="ECO:0000256" key="1">
    <source>
        <dbReference type="ARBA" id="ARBA00023125"/>
    </source>
</evidence>
<dbReference type="InterPro" id="IPR009057">
    <property type="entry name" value="Homeodomain-like_sf"/>
</dbReference>
<dbReference type="Pfam" id="PF00440">
    <property type="entry name" value="TetR_N"/>
    <property type="match status" value="1"/>
</dbReference>
<evidence type="ECO:0000256" key="2">
    <source>
        <dbReference type="PROSITE-ProRule" id="PRU00335"/>
    </source>
</evidence>
<dbReference type="SUPFAM" id="SSF46689">
    <property type="entry name" value="Homeodomain-like"/>
    <property type="match status" value="1"/>
</dbReference>
<evidence type="ECO:0000313" key="5">
    <source>
        <dbReference type="Proteomes" id="UP001235874"/>
    </source>
</evidence>
<accession>A0AAJ6HSK5</accession>
<reference evidence="4 5" key="1">
    <citation type="submission" date="2023-07" db="EMBL/GenBank/DDBJ databases">
        <title>Micromonospora profundi TRM 95458 converts glycerol to a new osmotic compound.</title>
        <authorList>
            <person name="Lu D."/>
        </authorList>
    </citation>
    <scope>NUCLEOTIDE SEQUENCE [LARGE SCALE GENOMIC DNA]</scope>
    <source>
        <strain evidence="4 5">TRM95458</strain>
    </source>
</reference>
<sequence length="209" mass="23638">MERAFTEALEPSEDNDETTTRLLDAAYEQFRRMGVRRSTMEDVARRAGVSRITAYRRFATKDRLVEQVVRREFRRYFDQFLVDIQRAATVGDRVVLGFVSALQAIRSNPLIGGLMDAEPDMLVPSMISDGGRTLATVQRFVAGQLRREQRAGTISDAVDVEVVAELMTRLSCSFLLIPSHVIDLDDTEELRAVARRFLVPMLEHGSQAE</sequence>
<dbReference type="PANTHER" id="PTHR30055:SF153">
    <property type="entry name" value="HTH-TYPE TRANSCRIPTIONAL REPRESSOR RV3405C"/>
    <property type="match status" value="1"/>
</dbReference>
<protein>
    <submittedName>
        <fullName evidence="4">Helix-turn-helix domain-containing protein</fullName>
    </submittedName>
</protein>
<keyword evidence="5" id="KW-1185">Reference proteome</keyword>
<gene>
    <name evidence="4" type="ORF">Q3V37_19155</name>
</gene>